<protein>
    <submittedName>
        <fullName evidence="1">Uncharacterized protein</fullName>
    </submittedName>
</protein>
<accession>A0A3M7PTH6</accession>
<gene>
    <name evidence="1" type="ORF">BpHYR1_050573</name>
</gene>
<organism evidence="1 2">
    <name type="scientific">Brachionus plicatilis</name>
    <name type="common">Marine rotifer</name>
    <name type="synonym">Brachionus muelleri</name>
    <dbReference type="NCBI Taxonomy" id="10195"/>
    <lineage>
        <taxon>Eukaryota</taxon>
        <taxon>Metazoa</taxon>
        <taxon>Spiralia</taxon>
        <taxon>Gnathifera</taxon>
        <taxon>Rotifera</taxon>
        <taxon>Eurotatoria</taxon>
        <taxon>Monogononta</taxon>
        <taxon>Pseudotrocha</taxon>
        <taxon>Ploima</taxon>
        <taxon>Brachionidae</taxon>
        <taxon>Brachionus</taxon>
    </lineage>
</organism>
<evidence type="ECO:0000313" key="2">
    <source>
        <dbReference type="Proteomes" id="UP000276133"/>
    </source>
</evidence>
<dbReference type="AlphaFoldDB" id="A0A3M7PTH6"/>
<dbReference type="EMBL" id="REGN01008875">
    <property type="protein sequence ID" value="RNA02457.1"/>
    <property type="molecule type" value="Genomic_DNA"/>
</dbReference>
<evidence type="ECO:0000313" key="1">
    <source>
        <dbReference type="EMBL" id="RNA02457.1"/>
    </source>
</evidence>
<reference evidence="1 2" key="1">
    <citation type="journal article" date="2018" name="Sci. Rep.">
        <title>Genomic signatures of local adaptation to the degree of environmental predictability in rotifers.</title>
        <authorList>
            <person name="Franch-Gras L."/>
            <person name="Hahn C."/>
            <person name="Garcia-Roger E.M."/>
            <person name="Carmona M.J."/>
            <person name="Serra M."/>
            <person name="Gomez A."/>
        </authorList>
    </citation>
    <scope>NUCLEOTIDE SEQUENCE [LARGE SCALE GENOMIC DNA]</scope>
    <source>
        <strain evidence="1">HYR1</strain>
    </source>
</reference>
<name>A0A3M7PTH6_BRAPC</name>
<proteinExistence type="predicted"/>
<comment type="caution">
    <text evidence="1">The sequence shown here is derived from an EMBL/GenBank/DDBJ whole genome shotgun (WGS) entry which is preliminary data.</text>
</comment>
<keyword evidence="2" id="KW-1185">Reference proteome</keyword>
<sequence length="144" mass="16608">MENETQSHESVLMNSTDETLDDFENFSGKNILIYKDLKKRGTNIEFEFHSSYENYDEFLIRISDGDIKARICNSKNKTKINIDITADFCLKVVKQPYIYKQHKIERSFKSPRARKRATRQTYKSLGVKADGIIKQFVGGAVSLG</sequence>
<dbReference type="Proteomes" id="UP000276133">
    <property type="component" value="Unassembled WGS sequence"/>
</dbReference>